<dbReference type="InterPro" id="IPR036895">
    <property type="entry name" value="Uracil-DNA_glycosylase-like_sf"/>
</dbReference>
<dbReference type="Pfam" id="PF03167">
    <property type="entry name" value="UDG"/>
    <property type="match status" value="1"/>
</dbReference>
<dbReference type="SUPFAM" id="SSF52141">
    <property type="entry name" value="Uracil-DNA glycosylase-like"/>
    <property type="match status" value="1"/>
</dbReference>
<dbReference type="PANTHER" id="PTHR42160:SF1">
    <property type="entry name" value="URACIL-DNA GLYCOSYLASE SUPERFAMILY PROTEIN"/>
    <property type="match status" value="1"/>
</dbReference>
<organism evidence="2 3">
    <name type="scientific">Xanthobacter aminoxidans</name>
    <dbReference type="NCBI Taxonomy" id="186280"/>
    <lineage>
        <taxon>Bacteria</taxon>
        <taxon>Pseudomonadati</taxon>
        <taxon>Pseudomonadota</taxon>
        <taxon>Alphaproteobacteria</taxon>
        <taxon>Hyphomicrobiales</taxon>
        <taxon>Xanthobacteraceae</taxon>
        <taxon>Xanthobacter</taxon>
    </lineage>
</organism>
<dbReference type="Proteomes" id="UP001604043">
    <property type="component" value="Unassembled WGS sequence"/>
</dbReference>
<reference evidence="2 3" key="1">
    <citation type="submission" date="2024-02" db="EMBL/GenBank/DDBJ databases">
        <title>Expansion and revision of Xanthobacter and proposal of Roseixanthobacter gen. nov.</title>
        <authorList>
            <person name="Soltysiak M.P.M."/>
            <person name="Jalihal A."/>
            <person name="Ory A."/>
            <person name="Chrisophersen C."/>
            <person name="Lee A.D."/>
            <person name="Boulton J."/>
            <person name="Springer M."/>
        </authorList>
    </citation>
    <scope>NUCLEOTIDE SEQUENCE [LARGE SCALE GENOMIC DNA]</scope>
    <source>
        <strain evidence="2 3">CB5</strain>
    </source>
</reference>
<proteinExistence type="predicted"/>
<dbReference type="InterPro" id="IPR005122">
    <property type="entry name" value="Uracil-DNA_glycosylase-like"/>
</dbReference>
<keyword evidence="3" id="KW-1185">Reference proteome</keyword>
<dbReference type="InterPro" id="IPR047124">
    <property type="entry name" value="HI_0220.2"/>
</dbReference>
<dbReference type="SMART" id="SM00986">
    <property type="entry name" value="UDG"/>
    <property type="match status" value="1"/>
</dbReference>
<name>A0ABW6ZFU9_9HYPH</name>
<dbReference type="Gene3D" id="3.40.470.10">
    <property type="entry name" value="Uracil-DNA glycosylase-like domain"/>
    <property type="match status" value="1"/>
</dbReference>
<dbReference type="RefSeq" id="WP_394007821.1">
    <property type="nucleotide sequence ID" value="NZ_JBAFUR010000002.1"/>
</dbReference>
<gene>
    <name evidence="2" type="ORF">V5F30_10670</name>
</gene>
<dbReference type="SMART" id="SM00987">
    <property type="entry name" value="UreE_C"/>
    <property type="match status" value="1"/>
</dbReference>
<evidence type="ECO:0000313" key="2">
    <source>
        <dbReference type="EMBL" id="MFG1252667.1"/>
    </source>
</evidence>
<evidence type="ECO:0000313" key="3">
    <source>
        <dbReference type="Proteomes" id="UP001604043"/>
    </source>
</evidence>
<sequence length="234" mass="25478">MRWTRPISPWPRTGLSATSEDDLDALVARIRACRVCRETPRGAPLPHTPRPVLRVSATASILVASQAPGTKVHLSGLPFTDASGDRLRAWMGVDKDTFYDAAHIAIAPMGFCFPGQDASGGDLPPRRECVATWHDTLFATLPPFRLILAVGRPAQAYHLARLGLAAHLKPSLTETVANWRAVRAAGETLAQPVAAYTLPHPSWRNTGWLKKNPYFEAELLPQLQADIARALGRG</sequence>
<protein>
    <submittedName>
        <fullName evidence="2">Uracil-DNA glycosylase family protein</fullName>
    </submittedName>
</protein>
<dbReference type="CDD" id="cd10033">
    <property type="entry name" value="UDG_like"/>
    <property type="match status" value="1"/>
</dbReference>
<dbReference type="EMBL" id="JBAFUR010000002">
    <property type="protein sequence ID" value="MFG1252667.1"/>
    <property type="molecule type" value="Genomic_DNA"/>
</dbReference>
<comment type="caution">
    <text evidence="2">The sequence shown here is derived from an EMBL/GenBank/DDBJ whole genome shotgun (WGS) entry which is preliminary data.</text>
</comment>
<dbReference type="PANTHER" id="PTHR42160">
    <property type="entry name" value="URACIL-DNA GLYCOSYLASE SUPERFAMILY PROTEIN"/>
    <property type="match status" value="1"/>
</dbReference>
<evidence type="ECO:0000259" key="1">
    <source>
        <dbReference type="SMART" id="SM00986"/>
    </source>
</evidence>
<feature type="domain" description="Uracil-DNA glycosylase-like" evidence="1">
    <location>
        <begin position="52"/>
        <end position="224"/>
    </location>
</feature>
<accession>A0ABW6ZFU9</accession>